<dbReference type="GO" id="GO:0003824">
    <property type="term" value="F:catalytic activity"/>
    <property type="evidence" value="ECO:0007669"/>
    <property type="project" value="UniProtKB-ARBA"/>
</dbReference>
<keyword evidence="3" id="KW-1185">Reference proteome</keyword>
<dbReference type="SUPFAM" id="SSF53474">
    <property type="entry name" value="alpha/beta-Hydrolases"/>
    <property type="match status" value="1"/>
</dbReference>
<organism evidence="2 3">
    <name type="scientific">Nocardia pseudobrasiliensis</name>
    <dbReference type="NCBI Taxonomy" id="45979"/>
    <lineage>
        <taxon>Bacteria</taxon>
        <taxon>Bacillati</taxon>
        <taxon>Actinomycetota</taxon>
        <taxon>Actinomycetes</taxon>
        <taxon>Mycobacteriales</taxon>
        <taxon>Nocardiaceae</taxon>
        <taxon>Nocardia</taxon>
    </lineage>
</organism>
<accession>A0A370HP77</accession>
<protein>
    <submittedName>
        <fullName evidence="2">Pimeloyl-ACP methyl ester carboxylesterase</fullName>
    </submittedName>
</protein>
<evidence type="ECO:0000313" key="3">
    <source>
        <dbReference type="Proteomes" id="UP000254869"/>
    </source>
</evidence>
<name>A0A370HP77_9NOCA</name>
<dbReference type="Gene3D" id="3.40.50.1820">
    <property type="entry name" value="alpha/beta hydrolase"/>
    <property type="match status" value="1"/>
</dbReference>
<reference evidence="2 3" key="1">
    <citation type="submission" date="2018-07" db="EMBL/GenBank/DDBJ databases">
        <title>Genomic Encyclopedia of Type Strains, Phase IV (KMG-IV): sequencing the most valuable type-strain genomes for metagenomic binning, comparative biology and taxonomic classification.</title>
        <authorList>
            <person name="Goeker M."/>
        </authorList>
    </citation>
    <scope>NUCLEOTIDE SEQUENCE [LARGE SCALE GENOMIC DNA]</scope>
    <source>
        <strain evidence="2 3">DSM 44290</strain>
    </source>
</reference>
<dbReference type="InterPro" id="IPR000073">
    <property type="entry name" value="AB_hydrolase_1"/>
</dbReference>
<evidence type="ECO:0000313" key="2">
    <source>
        <dbReference type="EMBL" id="RDI60339.1"/>
    </source>
</evidence>
<dbReference type="InterPro" id="IPR029058">
    <property type="entry name" value="AB_hydrolase_fold"/>
</dbReference>
<sequence length="253" mass="27173">MTSAEPLFVRRSGSGPAVMLIHGGLPPDMTWSRQDALAARWSLIVPSRRGFSPSPSAATQDFLVDAVDLTDLVESVPGGAHLVGFSYGGLSACLVAERVPRRVRSLTLIEAPLWIAAEDDASVRELADLSERFATSADDARAEQEFFALVGLDPADRSESLRQAIALGRAMRSPWEAAPRFESIVAADVPALIVSGDHHPALELLSDRLADRLRAQRVRLPGAGHGVPQAPGFNAVLEEFLARAEISVPDRKI</sequence>
<comment type="caution">
    <text evidence="2">The sequence shown here is derived from an EMBL/GenBank/DDBJ whole genome shotgun (WGS) entry which is preliminary data.</text>
</comment>
<dbReference type="Proteomes" id="UP000254869">
    <property type="component" value="Unassembled WGS sequence"/>
</dbReference>
<dbReference type="InterPro" id="IPR050471">
    <property type="entry name" value="AB_hydrolase"/>
</dbReference>
<dbReference type="EMBL" id="QQBC01000016">
    <property type="protein sequence ID" value="RDI60339.1"/>
    <property type="molecule type" value="Genomic_DNA"/>
</dbReference>
<dbReference type="AlphaFoldDB" id="A0A370HP77"/>
<dbReference type="RefSeq" id="WP_068005406.1">
    <property type="nucleotide sequence ID" value="NZ_QQBC01000016.1"/>
</dbReference>
<feature type="domain" description="AB hydrolase-1" evidence="1">
    <location>
        <begin position="19"/>
        <end position="229"/>
    </location>
</feature>
<proteinExistence type="predicted"/>
<dbReference type="PANTHER" id="PTHR43433:SF5">
    <property type="entry name" value="AB HYDROLASE-1 DOMAIN-CONTAINING PROTEIN"/>
    <property type="match status" value="1"/>
</dbReference>
<evidence type="ECO:0000259" key="1">
    <source>
        <dbReference type="Pfam" id="PF12697"/>
    </source>
</evidence>
<dbReference type="Pfam" id="PF12697">
    <property type="entry name" value="Abhydrolase_6"/>
    <property type="match status" value="1"/>
</dbReference>
<dbReference type="STRING" id="1210086.GCA_001613105_06256"/>
<dbReference type="PANTHER" id="PTHR43433">
    <property type="entry name" value="HYDROLASE, ALPHA/BETA FOLD FAMILY PROTEIN"/>
    <property type="match status" value="1"/>
</dbReference>
<gene>
    <name evidence="2" type="ORF">DFR76_11671</name>
</gene>